<sequence>MVTPWLVLFKICLLQIPISSTYGNDGNSSDGARIEFTDTYTTCSKGWFAFGDLCYSLGGKTKIGRENWVNAQKTCKEEHNGNLATVYSQELQDFLTAFLLMNAQSNVWIGLHDRGRETDYKWADGTPVGFTFFEPGEPSGHSRQEVTLFFLSTSFQVFSQYRRV</sequence>
<dbReference type="SUPFAM" id="SSF56436">
    <property type="entry name" value="C-type lectin-like"/>
    <property type="match status" value="1"/>
</dbReference>
<dbReference type="AlphaFoldDB" id="A0A4Y2HG60"/>
<dbReference type="SMART" id="SM00034">
    <property type="entry name" value="CLECT"/>
    <property type="match status" value="1"/>
</dbReference>
<evidence type="ECO:0000313" key="4">
    <source>
        <dbReference type="Proteomes" id="UP000499080"/>
    </source>
</evidence>
<evidence type="ECO:0000259" key="2">
    <source>
        <dbReference type="PROSITE" id="PS50041"/>
    </source>
</evidence>
<feature type="domain" description="C-type lectin" evidence="2">
    <location>
        <begin position="50"/>
        <end position="145"/>
    </location>
</feature>
<protein>
    <recommendedName>
        <fullName evidence="2">C-type lectin domain-containing protein</fullName>
    </recommendedName>
</protein>
<feature type="signal peptide" evidence="1">
    <location>
        <begin position="1"/>
        <end position="23"/>
    </location>
</feature>
<dbReference type="EMBL" id="BGPR01001920">
    <property type="protein sequence ID" value="GBM64316.1"/>
    <property type="molecule type" value="Genomic_DNA"/>
</dbReference>
<dbReference type="Gene3D" id="3.10.100.10">
    <property type="entry name" value="Mannose-Binding Protein A, subunit A"/>
    <property type="match status" value="1"/>
</dbReference>
<dbReference type="CDD" id="cd00037">
    <property type="entry name" value="CLECT"/>
    <property type="match status" value="1"/>
</dbReference>
<dbReference type="PANTHER" id="PTHR22803">
    <property type="entry name" value="MANNOSE, PHOSPHOLIPASE, LECTIN RECEPTOR RELATED"/>
    <property type="match status" value="1"/>
</dbReference>
<evidence type="ECO:0000313" key="3">
    <source>
        <dbReference type="EMBL" id="GBM64316.1"/>
    </source>
</evidence>
<organism evidence="3 4">
    <name type="scientific">Araneus ventricosus</name>
    <name type="common">Orbweaver spider</name>
    <name type="synonym">Epeira ventricosa</name>
    <dbReference type="NCBI Taxonomy" id="182803"/>
    <lineage>
        <taxon>Eukaryota</taxon>
        <taxon>Metazoa</taxon>
        <taxon>Ecdysozoa</taxon>
        <taxon>Arthropoda</taxon>
        <taxon>Chelicerata</taxon>
        <taxon>Arachnida</taxon>
        <taxon>Araneae</taxon>
        <taxon>Araneomorphae</taxon>
        <taxon>Entelegynae</taxon>
        <taxon>Araneoidea</taxon>
        <taxon>Araneidae</taxon>
        <taxon>Araneus</taxon>
    </lineage>
</organism>
<keyword evidence="1" id="KW-0732">Signal</keyword>
<dbReference type="Proteomes" id="UP000499080">
    <property type="component" value="Unassembled WGS sequence"/>
</dbReference>
<proteinExistence type="predicted"/>
<dbReference type="Pfam" id="PF00059">
    <property type="entry name" value="Lectin_C"/>
    <property type="match status" value="1"/>
</dbReference>
<evidence type="ECO:0000256" key="1">
    <source>
        <dbReference type="SAM" id="SignalP"/>
    </source>
</evidence>
<name>A0A4Y2HG60_ARAVE</name>
<dbReference type="InterPro" id="IPR016186">
    <property type="entry name" value="C-type_lectin-like/link_sf"/>
</dbReference>
<dbReference type="InterPro" id="IPR001304">
    <property type="entry name" value="C-type_lectin-like"/>
</dbReference>
<accession>A0A4Y2HG60</accession>
<dbReference type="PROSITE" id="PS50041">
    <property type="entry name" value="C_TYPE_LECTIN_2"/>
    <property type="match status" value="1"/>
</dbReference>
<dbReference type="InterPro" id="IPR050111">
    <property type="entry name" value="C-type_lectin/snaclec_domain"/>
</dbReference>
<gene>
    <name evidence="3" type="ORF">AVEN_25929_1</name>
</gene>
<comment type="caution">
    <text evidence="3">The sequence shown here is derived from an EMBL/GenBank/DDBJ whole genome shotgun (WGS) entry which is preliminary data.</text>
</comment>
<dbReference type="OrthoDB" id="6409202at2759"/>
<keyword evidence="4" id="KW-1185">Reference proteome</keyword>
<dbReference type="InterPro" id="IPR016187">
    <property type="entry name" value="CTDL_fold"/>
</dbReference>
<feature type="chain" id="PRO_5021316398" description="C-type lectin domain-containing protein" evidence="1">
    <location>
        <begin position="24"/>
        <end position="164"/>
    </location>
</feature>
<reference evidence="3 4" key="1">
    <citation type="journal article" date="2019" name="Sci. Rep.">
        <title>Orb-weaving spider Araneus ventricosus genome elucidates the spidroin gene catalogue.</title>
        <authorList>
            <person name="Kono N."/>
            <person name="Nakamura H."/>
            <person name="Ohtoshi R."/>
            <person name="Moran D.A.P."/>
            <person name="Shinohara A."/>
            <person name="Yoshida Y."/>
            <person name="Fujiwara M."/>
            <person name="Mori M."/>
            <person name="Tomita M."/>
            <person name="Arakawa K."/>
        </authorList>
    </citation>
    <scope>NUCLEOTIDE SEQUENCE [LARGE SCALE GENOMIC DNA]</scope>
</reference>